<evidence type="ECO:0000313" key="1">
    <source>
        <dbReference type="EMBL" id="ATA58212.1"/>
    </source>
</evidence>
<dbReference type="EMBL" id="KY775140">
    <property type="protein sequence ID" value="ATA58212.1"/>
    <property type="molecule type" value="Genomic_DNA"/>
</dbReference>
<dbReference type="AlphaFoldDB" id="A0A343K002"/>
<reference evidence="1" key="1">
    <citation type="submission" date="2017-03" db="EMBL/GenBank/DDBJ databases">
        <title>Genomic insights into the mating strategies of species of the Botryosphaeriales.</title>
        <authorList>
            <person name="Nagel J.H."/>
        </authorList>
    </citation>
    <scope>NUCLEOTIDE SEQUENCE</scope>
    <source>
        <strain evidence="1">CMW6837</strain>
    </source>
</reference>
<sequence>MNGMSGRMWQPKCGLLPLEEFADPGRINPQPAPPDLPKTPDQKFAPGSHKHLNALVEKLQHLCLNYYINISNRSPLTSVMESDFKKTMAECLQLLDPPNTIKDPEIRSQFFEIVRSIATNIMEVTNARQDLDATLRAPFDRIQRVMEASNGYKEGLPRWSQFLALNAPGAGKLQLQKRNYLQPQRRGYQVLPQGGIGILRHWDTSMIHIITDIDPYLQMNLWAPRFEWGTLGLHRLALGVRRFDPLKYIPSPWAKKPRMDNLTHLSTFNGWYAELEQLDSAYSYYIDRMPHFDAIVDSADRYTGISGARKIAFTLEESTARSSDIDEFNFILVHRFIRDDELVRLRERDSTSPAQRKKMDMKKKR</sequence>
<name>A0A343K002_9PEZI</name>
<accession>A0A343K002</accession>
<proteinExistence type="predicted"/>
<organism evidence="1">
    <name type="scientific">Neofusicoccum australe</name>
    <dbReference type="NCBI Taxonomy" id="240362"/>
    <lineage>
        <taxon>Eukaryota</taxon>
        <taxon>Fungi</taxon>
        <taxon>Dikarya</taxon>
        <taxon>Ascomycota</taxon>
        <taxon>Pezizomycotina</taxon>
        <taxon>Dothideomycetes</taxon>
        <taxon>Dothideomycetes incertae sedis</taxon>
        <taxon>Botryosphaeriales</taxon>
        <taxon>Botryosphaeriaceae</taxon>
        <taxon>Neofusicoccum</taxon>
    </lineage>
</organism>
<protein>
    <submittedName>
        <fullName evidence="1">MAT1-1-4</fullName>
    </submittedName>
</protein>